<dbReference type="Proteomes" id="UP000276215">
    <property type="component" value="Unassembled WGS sequence"/>
</dbReference>
<keyword evidence="1" id="KW-1133">Transmembrane helix</keyword>
<feature type="transmembrane region" description="Helical" evidence="1">
    <location>
        <begin position="30"/>
        <end position="51"/>
    </location>
</feature>
<accession>A0A3N4IU49</accession>
<organism evidence="2 3">
    <name type="scientific">Choiromyces venosus 120613-1</name>
    <dbReference type="NCBI Taxonomy" id="1336337"/>
    <lineage>
        <taxon>Eukaryota</taxon>
        <taxon>Fungi</taxon>
        <taxon>Dikarya</taxon>
        <taxon>Ascomycota</taxon>
        <taxon>Pezizomycotina</taxon>
        <taxon>Pezizomycetes</taxon>
        <taxon>Pezizales</taxon>
        <taxon>Tuberaceae</taxon>
        <taxon>Choiromyces</taxon>
    </lineage>
</organism>
<evidence type="ECO:0000313" key="2">
    <source>
        <dbReference type="EMBL" id="RPA89306.1"/>
    </source>
</evidence>
<proteinExistence type="predicted"/>
<evidence type="ECO:0000313" key="3">
    <source>
        <dbReference type="Proteomes" id="UP000276215"/>
    </source>
</evidence>
<reference evidence="2 3" key="1">
    <citation type="journal article" date="2018" name="Nat. Ecol. Evol.">
        <title>Pezizomycetes genomes reveal the molecular basis of ectomycorrhizal truffle lifestyle.</title>
        <authorList>
            <person name="Murat C."/>
            <person name="Payen T."/>
            <person name="Noel B."/>
            <person name="Kuo A."/>
            <person name="Morin E."/>
            <person name="Chen J."/>
            <person name="Kohler A."/>
            <person name="Krizsan K."/>
            <person name="Balestrini R."/>
            <person name="Da Silva C."/>
            <person name="Montanini B."/>
            <person name="Hainaut M."/>
            <person name="Levati E."/>
            <person name="Barry K.W."/>
            <person name="Belfiori B."/>
            <person name="Cichocki N."/>
            <person name="Clum A."/>
            <person name="Dockter R.B."/>
            <person name="Fauchery L."/>
            <person name="Guy J."/>
            <person name="Iotti M."/>
            <person name="Le Tacon F."/>
            <person name="Lindquist E.A."/>
            <person name="Lipzen A."/>
            <person name="Malagnac F."/>
            <person name="Mello A."/>
            <person name="Molinier V."/>
            <person name="Miyauchi S."/>
            <person name="Poulain J."/>
            <person name="Riccioni C."/>
            <person name="Rubini A."/>
            <person name="Sitrit Y."/>
            <person name="Splivallo R."/>
            <person name="Traeger S."/>
            <person name="Wang M."/>
            <person name="Zifcakova L."/>
            <person name="Wipf D."/>
            <person name="Zambonelli A."/>
            <person name="Paolocci F."/>
            <person name="Nowrousian M."/>
            <person name="Ottonello S."/>
            <person name="Baldrian P."/>
            <person name="Spatafora J.W."/>
            <person name="Henrissat B."/>
            <person name="Nagy L.G."/>
            <person name="Aury J.M."/>
            <person name="Wincker P."/>
            <person name="Grigoriev I.V."/>
            <person name="Bonfante P."/>
            <person name="Martin F.M."/>
        </authorList>
    </citation>
    <scope>NUCLEOTIDE SEQUENCE [LARGE SCALE GENOMIC DNA]</scope>
    <source>
        <strain evidence="2 3">120613-1</strain>
    </source>
</reference>
<evidence type="ECO:0000256" key="1">
    <source>
        <dbReference type="SAM" id="Phobius"/>
    </source>
</evidence>
<keyword evidence="3" id="KW-1185">Reference proteome</keyword>
<dbReference type="AlphaFoldDB" id="A0A3N4IU49"/>
<name>A0A3N4IU49_9PEZI</name>
<feature type="non-terminal residue" evidence="2">
    <location>
        <position position="59"/>
    </location>
</feature>
<protein>
    <submittedName>
        <fullName evidence="2">Uncharacterized protein</fullName>
    </submittedName>
</protein>
<dbReference type="EMBL" id="ML120592">
    <property type="protein sequence ID" value="RPA89306.1"/>
    <property type="molecule type" value="Genomic_DNA"/>
</dbReference>
<keyword evidence="1" id="KW-0472">Membrane</keyword>
<gene>
    <name evidence="2" type="ORF">L873DRAFT_1823101</name>
</gene>
<keyword evidence="1" id="KW-0812">Transmembrane</keyword>
<sequence length="59" mass="6808">MDCEPTNFAGDGLGEEKEKKKQRMFHTKRFIFIASSEFSRVFSIFFTSTLVQQTDKPGL</sequence>